<evidence type="ECO:0000256" key="2">
    <source>
        <dbReference type="ARBA" id="ARBA00005336"/>
    </source>
</evidence>
<organism evidence="10 11">
    <name type="scientific">Caulobacter vibrioides</name>
    <name type="common">Caulobacter crescentus</name>
    <dbReference type="NCBI Taxonomy" id="155892"/>
    <lineage>
        <taxon>Bacteria</taxon>
        <taxon>Pseudomonadati</taxon>
        <taxon>Pseudomonadota</taxon>
        <taxon>Alphaproteobacteria</taxon>
        <taxon>Caulobacterales</taxon>
        <taxon>Caulobacteraceae</taxon>
        <taxon>Caulobacter</taxon>
    </lineage>
</organism>
<evidence type="ECO:0000313" key="10">
    <source>
        <dbReference type="EMBL" id="OYX02485.1"/>
    </source>
</evidence>
<dbReference type="EC" id="3.2.1.21" evidence="3"/>
<evidence type="ECO:0000256" key="1">
    <source>
        <dbReference type="ARBA" id="ARBA00000448"/>
    </source>
</evidence>
<evidence type="ECO:0000256" key="7">
    <source>
        <dbReference type="SAM" id="MobiDB-lite"/>
    </source>
</evidence>
<evidence type="ECO:0000313" key="11">
    <source>
        <dbReference type="Proteomes" id="UP000215616"/>
    </source>
</evidence>
<name>A0A258D3H6_CAUVI</name>
<evidence type="ECO:0000256" key="8">
    <source>
        <dbReference type="SAM" id="SignalP"/>
    </source>
</evidence>
<comment type="catalytic activity">
    <reaction evidence="1">
        <text>Hydrolysis of terminal, non-reducing beta-D-glucosyl residues with release of beta-D-glucose.</text>
        <dbReference type="EC" id="3.2.1.21"/>
    </reaction>
</comment>
<feature type="domain" description="Glycoside hydrolase family 3 N-terminal" evidence="9">
    <location>
        <begin position="61"/>
        <end position="393"/>
    </location>
</feature>
<keyword evidence="6" id="KW-0326">Glycosidase</keyword>
<dbReference type="InterPro" id="IPR006311">
    <property type="entry name" value="TAT_signal"/>
</dbReference>
<proteinExistence type="inferred from homology"/>
<dbReference type="PANTHER" id="PTHR30620:SF16">
    <property type="entry name" value="LYSOSOMAL BETA GLUCOSIDASE"/>
    <property type="match status" value="1"/>
</dbReference>
<evidence type="ECO:0000256" key="3">
    <source>
        <dbReference type="ARBA" id="ARBA00012744"/>
    </source>
</evidence>
<dbReference type="PANTHER" id="PTHR30620">
    <property type="entry name" value="PERIPLASMIC BETA-GLUCOSIDASE-RELATED"/>
    <property type="match status" value="1"/>
</dbReference>
<feature type="non-terminal residue" evidence="10">
    <location>
        <position position="394"/>
    </location>
</feature>
<feature type="chain" id="PRO_5012807626" description="beta-glucosidase" evidence="8">
    <location>
        <begin position="29"/>
        <end position="394"/>
    </location>
</feature>
<dbReference type="PRINTS" id="PR00133">
    <property type="entry name" value="GLHYDRLASE3"/>
</dbReference>
<dbReference type="GO" id="GO:0009251">
    <property type="term" value="P:glucan catabolic process"/>
    <property type="evidence" value="ECO:0007669"/>
    <property type="project" value="TreeGrafter"/>
</dbReference>
<dbReference type="EMBL" id="NCDQ01000185">
    <property type="protein sequence ID" value="OYX02485.1"/>
    <property type="molecule type" value="Genomic_DNA"/>
</dbReference>
<gene>
    <name evidence="10" type="ORF">B7Z12_12010</name>
</gene>
<evidence type="ECO:0000256" key="5">
    <source>
        <dbReference type="ARBA" id="ARBA00022801"/>
    </source>
</evidence>
<evidence type="ECO:0000259" key="9">
    <source>
        <dbReference type="Pfam" id="PF00933"/>
    </source>
</evidence>
<dbReference type="AlphaFoldDB" id="A0A258D3H6"/>
<protein>
    <recommendedName>
        <fullName evidence="3">beta-glucosidase</fullName>
        <ecNumber evidence="3">3.2.1.21</ecNumber>
    </recommendedName>
</protein>
<dbReference type="SUPFAM" id="SSF51445">
    <property type="entry name" value="(Trans)glycosidases"/>
    <property type="match status" value="1"/>
</dbReference>
<dbReference type="InterPro" id="IPR036962">
    <property type="entry name" value="Glyco_hydro_3_N_sf"/>
</dbReference>
<keyword evidence="4 8" id="KW-0732">Signal</keyword>
<reference evidence="10 11" key="1">
    <citation type="submission" date="2017-03" db="EMBL/GenBank/DDBJ databases">
        <title>Lifting the veil on microbial sulfur biogeochemistry in mining wastewaters.</title>
        <authorList>
            <person name="Kantor R.S."/>
            <person name="Colenbrander Nelson T."/>
            <person name="Marshall S."/>
            <person name="Bennett D."/>
            <person name="Apte S."/>
            <person name="Camacho D."/>
            <person name="Thomas B.C."/>
            <person name="Warren L.A."/>
            <person name="Banfield J.F."/>
        </authorList>
    </citation>
    <scope>NUCLEOTIDE SEQUENCE [LARGE SCALE GENOMIC DNA]</scope>
    <source>
        <strain evidence="10">32-67-7</strain>
    </source>
</reference>
<feature type="signal peptide" evidence="8">
    <location>
        <begin position="1"/>
        <end position="28"/>
    </location>
</feature>
<comment type="caution">
    <text evidence="10">The sequence shown here is derived from an EMBL/GenBank/DDBJ whole genome shotgun (WGS) entry which is preliminary data.</text>
</comment>
<evidence type="ECO:0000256" key="6">
    <source>
        <dbReference type="ARBA" id="ARBA00023295"/>
    </source>
</evidence>
<dbReference type="Proteomes" id="UP000215616">
    <property type="component" value="Unassembled WGS sequence"/>
</dbReference>
<comment type="similarity">
    <text evidence="2">Belongs to the glycosyl hydrolase 3 family.</text>
</comment>
<feature type="region of interest" description="Disordered" evidence="7">
    <location>
        <begin position="84"/>
        <end position="109"/>
    </location>
</feature>
<dbReference type="InterPro" id="IPR001764">
    <property type="entry name" value="Glyco_hydro_3_N"/>
</dbReference>
<dbReference type="Pfam" id="PF00933">
    <property type="entry name" value="Glyco_hydro_3"/>
    <property type="match status" value="1"/>
</dbReference>
<evidence type="ECO:0000256" key="4">
    <source>
        <dbReference type="ARBA" id="ARBA00022729"/>
    </source>
</evidence>
<dbReference type="InterPro" id="IPR051915">
    <property type="entry name" value="Cellulose_Degrad_GH3"/>
</dbReference>
<accession>A0A258D3H6</accession>
<dbReference type="InterPro" id="IPR017853">
    <property type="entry name" value="GH"/>
</dbReference>
<keyword evidence="5" id="KW-0378">Hydrolase</keyword>
<sequence>MTTTLTRRLFGASLAALSAAALPGLAQAAGQASKTSGGKPLYKDPTQPVDARIQDLLSRMTLEEKAAQLIGIWLTKAKIQTPEGEFSPTEASKNFPHGLGQVSRPTDRRGLKPATVVGAAAGAEDGSIGRNAKETAKYVNAAQKWAMEKTRLGIPMLMHDEALHGYVARDATSFPQSIALASTFDPELTEKIFSVAAREMRARGANMALAPVVDVARDPRWGRIEETYGEDPHLCAEIGLAAIRGFQGTTLPLAKDKVFVTLKHMTGHGQPENGTNVGPAQIAERTLRENFFPPFERAVKELPVRSVMPSYNEIDGVPSHANRWLLTKILREEWGYKGSVQSDYFAIKEMISRHKLTDDLGDTAVMAMHAGVDVELPDGEAYALIPDLVRAGRI</sequence>
<dbReference type="Gene3D" id="3.20.20.300">
    <property type="entry name" value="Glycoside hydrolase, family 3, N-terminal domain"/>
    <property type="match status" value="1"/>
</dbReference>
<dbReference type="GO" id="GO:0008422">
    <property type="term" value="F:beta-glucosidase activity"/>
    <property type="evidence" value="ECO:0007669"/>
    <property type="project" value="UniProtKB-EC"/>
</dbReference>
<dbReference type="PROSITE" id="PS51318">
    <property type="entry name" value="TAT"/>
    <property type="match status" value="1"/>
</dbReference>